<dbReference type="InterPro" id="IPR010280">
    <property type="entry name" value="U5_MeTrfase_fam"/>
</dbReference>
<dbReference type="SUPFAM" id="SSF53335">
    <property type="entry name" value="S-adenosyl-L-methionine-dependent methyltransferases"/>
    <property type="match status" value="1"/>
</dbReference>
<dbReference type="PROSITE" id="PS01230">
    <property type="entry name" value="TRMA_1"/>
    <property type="match status" value="1"/>
</dbReference>
<dbReference type="GO" id="GO:0008168">
    <property type="term" value="F:methyltransferase activity"/>
    <property type="evidence" value="ECO:0007669"/>
    <property type="project" value="UniProtKB-KW"/>
</dbReference>
<comment type="similarity">
    <text evidence="4">Belongs to the class I-like SAM-binding methyltransferase superfamily. RNA M5U methyltransferase family.</text>
</comment>
<dbReference type="NCBIfam" id="TIGR00479">
    <property type="entry name" value="rumA"/>
    <property type="match status" value="1"/>
</dbReference>
<name>A0ABM9W2Z0_9FIRM</name>
<evidence type="ECO:0000256" key="5">
    <source>
        <dbReference type="PROSITE-ProRule" id="PRU10015"/>
    </source>
</evidence>
<feature type="binding site" evidence="4">
    <location>
        <position position="320"/>
    </location>
    <ligand>
        <name>S-adenosyl-L-methionine</name>
        <dbReference type="ChEBI" id="CHEBI:59789"/>
    </ligand>
</feature>
<keyword evidence="2 4" id="KW-0808">Transferase</keyword>
<organism evidence="7 8">
    <name type="scientific">Sporomusa sphaeroides DSM 2875</name>
    <dbReference type="NCBI Taxonomy" id="1337886"/>
    <lineage>
        <taxon>Bacteria</taxon>
        <taxon>Bacillati</taxon>
        <taxon>Bacillota</taxon>
        <taxon>Negativicutes</taxon>
        <taxon>Selenomonadales</taxon>
        <taxon>Sporomusaceae</taxon>
        <taxon>Sporomusa</taxon>
    </lineage>
</organism>
<evidence type="ECO:0000256" key="1">
    <source>
        <dbReference type="ARBA" id="ARBA00022603"/>
    </source>
</evidence>
<keyword evidence="1 4" id="KW-0489">Methyltransferase</keyword>
<dbReference type="GO" id="GO:0032259">
    <property type="term" value="P:methylation"/>
    <property type="evidence" value="ECO:0007669"/>
    <property type="project" value="UniProtKB-KW"/>
</dbReference>
<dbReference type="EC" id="2.1.1.189" evidence="7"/>
<feature type="binding site" evidence="4">
    <location>
        <position position="291"/>
    </location>
    <ligand>
        <name>S-adenosyl-L-methionine</name>
        <dbReference type="ChEBI" id="CHEBI:59789"/>
    </ligand>
</feature>
<dbReference type="RefSeq" id="WP_075756712.1">
    <property type="nucleotide sequence ID" value="NZ_CP146991.1"/>
</dbReference>
<dbReference type="Gene3D" id="2.40.50.1070">
    <property type="match status" value="1"/>
</dbReference>
<dbReference type="InterPro" id="IPR002792">
    <property type="entry name" value="TRAM_dom"/>
</dbReference>
<dbReference type="CDD" id="cd02440">
    <property type="entry name" value="AdoMet_MTases"/>
    <property type="match status" value="1"/>
</dbReference>
<reference evidence="7 8" key="1">
    <citation type="submission" date="2016-01" db="EMBL/GenBank/DDBJ databases">
        <authorList>
            <person name="Brown R."/>
        </authorList>
    </citation>
    <scope>NUCLEOTIDE SEQUENCE [LARGE SCALE GENOMIC DNA]</scope>
    <source>
        <strain evidence="7">Sporomusa sphaeroides DSM 2875</strain>
    </source>
</reference>
<dbReference type="InterPro" id="IPR030390">
    <property type="entry name" value="MeTrfase_TrmA_AS"/>
</dbReference>
<dbReference type="PANTHER" id="PTHR11061:SF30">
    <property type="entry name" value="TRNA (URACIL(54)-C(5))-METHYLTRANSFERASE"/>
    <property type="match status" value="1"/>
</dbReference>
<dbReference type="Pfam" id="PF05958">
    <property type="entry name" value="tRNA_U5-meth_tr"/>
    <property type="match status" value="1"/>
</dbReference>
<keyword evidence="8" id="KW-1185">Reference proteome</keyword>
<evidence type="ECO:0000259" key="6">
    <source>
        <dbReference type="PROSITE" id="PS50926"/>
    </source>
</evidence>
<feature type="domain" description="TRAM" evidence="6">
    <location>
        <begin position="9"/>
        <end position="67"/>
    </location>
</feature>
<evidence type="ECO:0000313" key="7">
    <source>
        <dbReference type="EMBL" id="CVK19315.1"/>
    </source>
</evidence>
<dbReference type="PANTHER" id="PTHR11061">
    <property type="entry name" value="RNA M5U METHYLTRANSFERASE"/>
    <property type="match status" value="1"/>
</dbReference>
<evidence type="ECO:0000256" key="4">
    <source>
        <dbReference type="PROSITE-ProRule" id="PRU01024"/>
    </source>
</evidence>
<protein>
    <submittedName>
        <fullName evidence="7">23S rRNA (Uracil-C(5))-methyltransferase RlmCD</fullName>
        <ecNumber evidence="7">2.1.1.189</ecNumber>
    </submittedName>
</protein>
<comment type="caution">
    <text evidence="7">The sequence shown here is derived from an EMBL/GenBank/DDBJ whole genome shotgun (WGS) entry which is preliminary data.</text>
</comment>
<dbReference type="Proteomes" id="UP000245702">
    <property type="component" value="Unassembled WGS sequence"/>
</dbReference>
<dbReference type="Gene3D" id="2.40.50.140">
    <property type="entry name" value="Nucleic acid-binding proteins"/>
    <property type="match status" value="1"/>
</dbReference>
<gene>
    <name evidence="7" type="primary">rlmCD_1</name>
    <name evidence="7" type="ORF">SSPH_01966</name>
</gene>
<accession>A0ABM9W2Z0</accession>
<feature type="binding site" evidence="4">
    <location>
        <position position="341"/>
    </location>
    <ligand>
        <name>S-adenosyl-L-methionine</name>
        <dbReference type="ChEBI" id="CHEBI:59789"/>
    </ligand>
</feature>
<dbReference type="Gene3D" id="3.40.50.150">
    <property type="entry name" value="Vaccinia Virus protein VP39"/>
    <property type="match status" value="1"/>
</dbReference>
<proteinExistence type="inferred from homology"/>
<evidence type="ECO:0000313" key="8">
    <source>
        <dbReference type="Proteomes" id="UP000245702"/>
    </source>
</evidence>
<dbReference type="InterPro" id="IPR012340">
    <property type="entry name" value="NA-bd_OB-fold"/>
</dbReference>
<dbReference type="PROSITE" id="PS50926">
    <property type="entry name" value="TRAM"/>
    <property type="match status" value="1"/>
</dbReference>
<sequence length="489" mass="53881">MPKQIHKPPVETGKTYTIDITGLGHSGEGVGRYQDFTVFVPNALPGEKITAVITTVKKTYAVGRLDAVQITSPHRTTPDCGIYRECGGCQLQHLSYQEQLKVKRSQVVDAVTRIGKLPDVIVHPTIGAENPWYYRNKMQFPVGRKNGKVVIGCYSQGSHDIVDTDNCLIQHQTNNDIVRAVRGVVDELGIAAYEEQTGQGVLRHVLGRVGTATGEVMVVLITATERLPQRGALIERLKSKIPGLVSIVQNVNPRRTNIIMGDKTITLWGQDTITDKLGEFTFAISARSFFQVNTAQAEVLYSQAVKYAQLTGSETVIDAYCGTGTITLFLARQAAKVYGIEIVKPAIIDARQNAVNNKVDNVEFLVGDAVDIMPDLFKQGIRPDVIVVDPPRAGCEQKVLETFVKMEPQRIVYVSCNPASLARDLAVLDGLGYITQEIQPVDMFAQTSHVECCVWLKRKPSLDEARRGLGSRAVGNYGIYSRRQRKKTS</sequence>
<keyword evidence="3 4" id="KW-0949">S-adenosyl-L-methionine</keyword>
<dbReference type="PROSITE" id="PS51687">
    <property type="entry name" value="SAM_MT_RNA_M5U"/>
    <property type="match status" value="1"/>
</dbReference>
<feature type="binding site" evidence="4">
    <location>
        <position position="389"/>
    </location>
    <ligand>
        <name>S-adenosyl-L-methionine</name>
        <dbReference type="ChEBI" id="CHEBI:59789"/>
    </ligand>
</feature>
<evidence type="ECO:0000256" key="3">
    <source>
        <dbReference type="ARBA" id="ARBA00022691"/>
    </source>
</evidence>
<feature type="active site" evidence="5">
    <location>
        <position position="416"/>
    </location>
</feature>
<feature type="active site" description="Nucleophile" evidence="4">
    <location>
        <position position="416"/>
    </location>
</feature>
<dbReference type="SUPFAM" id="SSF50249">
    <property type="entry name" value="Nucleic acid-binding proteins"/>
    <property type="match status" value="1"/>
</dbReference>
<dbReference type="EMBL" id="FCOW01000009">
    <property type="protein sequence ID" value="CVK19315.1"/>
    <property type="molecule type" value="Genomic_DNA"/>
</dbReference>
<dbReference type="InterPro" id="IPR029063">
    <property type="entry name" value="SAM-dependent_MTases_sf"/>
</dbReference>
<dbReference type="Pfam" id="PF01938">
    <property type="entry name" value="TRAM"/>
    <property type="match status" value="1"/>
</dbReference>
<evidence type="ECO:0000256" key="2">
    <source>
        <dbReference type="ARBA" id="ARBA00022679"/>
    </source>
</evidence>